<evidence type="ECO:0000313" key="1">
    <source>
        <dbReference type="EMBL" id="EDR31254.1"/>
    </source>
</evidence>
<protein>
    <submittedName>
        <fullName evidence="1">Uncharacterized protein</fullName>
    </submittedName>
</protein>
<accession>A0AAV3BF58</accession>
<sequence length="47" mass="5261">MALIFGLFWLTSDNKKRANNGALWCADLETKKAPIVGAIVFIFLSEF</sequence>
<proteinExistence type="predicted"/>
<organism evidence="1 2">
    <name type="scientific">Yersinia pestis biovar Orientalis str. IP275</name>
    <dbReference type="NCBI Taxonomy" id="373665"/>
    <lineage>
        <taxon>Bacteria</taxon>
        <taxon>Pseudomonadati</taxon>
        <taxon>Pseudomonadota</taxon>
        <taxon>Gammaproteobacteria</taxon>
        <taxon>Enterobacterales</taxon>
        <taxon>Yersiniaceae</taxon>
        <taxon>Yersinia</taxon>
    </lineage>
</organism>
<dbReference type="Proteomes" id="UP000004430">
    <property type="component" value="Unassembled WGS sequence"/>
</dbReference>
<dbReference type="EMBL" id="AAOS02000024">
    <property type="protein sequence ID" value="EDR31254.1"/>
    <property type="molecule type" value="Genomic_DNA"/>
</dbReference>
<reference evidence="1 2" key="2">
    <citation type="submission" date="2010-03" db="EMBL/GenBank/DDBJ databases">
        <authorList>
            <person name="Payne S.H."/>
            <person name="Sutton G.G."/>
        </authorList>
    </citation>
    <scope>NUCLEOTIDE SEQUENCE [LARGE SCALE GENOMIC DNA]</scope>
    <source>
        <strain evidence="1 2">IP275</strain>
    </source>
</reference>
<comment type="caution">
    <text evidence="1">The sequence shown here is derived from an EMBL/GenBank/DDBJ whole genome shotgun (WGS) entry which is preliminary data.</text>
</comment>
<name>A0AAV3BF58_YERPE</name>
<gene>
    <name evidence="1" type="ORF">YPIP275_1082</name>
</gene>
<reference evidence="1 2" key="1">
    <citation type="submission" date="2008-01" db="EMBL/GenBank/DDBJ databases">
        <title>Yersinia pestis Strain IP275 project at JCVI/TIGR.</title>
        <authorList>
            <person name="Ravel J."/>
            <person name="Eppinger M."/>
            <person name="Fricke W.F."/>
            <person name="Rosovitz M."/>
            <person name="Lindler L.E."/>
            <person name="Bearden S."/>
            <person name="Shriefer M."/>
        </authorList>
    </citation>
    <scope>NUCLEOTIDE SEQUENCE [LARGE SCALE GENOMIC DNA]</scope>
    <source>
        <strain evidence="1 2">IP275</strain>
    </source>
</reference>
<dbReference type="AlphaFoldDB" id="A0AAV3BF58"/>
<evidence type="ECO:0000313" key="2">
    <source>
        <dbReference type="Proteomes" id="UP000004430"/>
    </source>
</evidence>